<dbReference type="SUPFAM" id="SSF56935">
    <property type="entry name" value="Porins"/>
    <property type="match status" value="1"/>
</dbReference>
<sequence>MRLKSLASAAGMACVSVTVADVGPGQAQEVLPEIAVSAPAPTSSNTSDDGLQRGPVNVIDNTYQSATAITGREIQRSNAASLADLLSGLPGVSASTFAPGASRPNIRGLDDYRVRVQENGIGTQDASDFSQDHVVPIDPLAADKVEVIRGPATLRYGSQAIGGVVSATNNRIPEKLVENGFSARFKGGASSVDNGLDGAVSLDASGSNVAVHADAYGRRAGDYRIPGGVQANTRLNTEGQSVGGSYIFDGGYIGTAIQHITSLYHIPGVADAQQNSRIDMEQTKWTSKGEWRAPTDGIDAFRFTFGASNYKHNELGLDANGVDALKNIIRNRELEGRFEFDHAAVATGIGALTGTWGAQFGHRELGTDGSLGGLLAQTNTNTAAVFAFEQIQLTDTLRMQGAGRIENHIVKGLAPTFPADFLPPPNTFSEEPARRTFTPKSTSVGLLKNLPWDMVATLNAQYVQRAPAAPELFSRGSDGASGTFVIGNPNLKIETAQTAEIGLKRAKGQLRFETSLYYTFYKDFIFKQVTGNFCTDTFATCGATGPLTQVAYGQRDATFRGAEIAAQLDVTPLGDGMFGIDGQYDIVRATFTDGTNVPRIAPMRAGGGVWWRSAEWYARVGLLHAFTQNDVGLNETPTNGYNLLKAEVSYTHTFNRTDSGPRELTIGLAGDNLLNEQIRNHISFKKAEVLQPGLGVRLFTNVRF</sequence>
<dbReference type="InterPro" id="IPR036942">
    <property type="entry name" value="Beta-barrel_TonB_sf"/>
</dbReference>
<dbReference type="AlphaFoldDB" id="A0A7C9RE49"/>
<dbReference type="PANTHER" id="PTHR30069:SF40">
    <property type="entry name" value="TONB-DEPENDENT RECEPTOR NMB0964-RELATED"/>
    <property type="match status" value="1"/>
</dbReference>
<evidence type="ECO:0000313" key="13">
    <source>
        <dbReference type="EMBL" id="NGX94582.1"/>
    </source>
</evidence>
<proteinExistence type="inferred from homology"/>
<keyword evidence="7 8" id="KW-0998">Cell outer membrane</keyword>
<keyword evidence="4 8" id="KW-0812">Transmembrane</keyword>
<keyword evidence="3 8" id="KW-1134">Transmembrane beta strand</keyword>
<dbReference type="Pfam" id="PF00593">
    <property type="entry name" value="TonB_dep_Rec_b-barrel"/>
    <property type="match status" value="1"/>
</dbReference>
<dbReference type="EMBL" id="JAAMRR010000251">
    <property type="protein sequence ID" value="NGX94582.1"/>
    <property type="molecule type" value="Genomic_DNA"/>
</dbReference>
<feature type="domain" description="TonB-dependent receptor plug" evidence="12">
    <location>
        <begin position="61"/>
        <end position="164"/>
    </location>
</feature>
<comment type="caution">
    <text evidence="13">The sequence shown here is derived from an EMBL/GenBank/DDBJ whole genome shotgun (WGS) entry which is preliminary data.</text>
</comment>
<evidence type="ECO:0000259" key="12">
    <source>
        <dbReference type="Pfam" id="PF07715"/>
    </source>
</evidence>
<keyword evidence="6 8" id="KW-0472">Membrane</keyword>
<comment type="subcellular location">
    <subcellularLocation>
        <location evidence="1 8">Cell outer membrane</location>
        <topology evidence="1 8">Multi-pass membrane protein</topology>
    </subcellularLocation>
</comment>
<comment type="similarity">
    <text evidence="8 9">Belongs to the TonB-dependent receptor family.</text>
</comment>
<reference evidence="13" key="1">
    <citation type="submission" date="2020-02" db="EMBL/GenBank/DDBJ databases">
        <title>Draft genome sequence of Candidatus Afipia apatlaquensis IBT-C3, a potential strain for decolorization of textile dyes.</title>
        <authorList>
            <person name="Sanchez-Reyes A."/>
            <person name="Breton-Deval L."/>
            <person name="Mangelson H."/>
            <person name="Sanchez-Flores A."/>
        </authorList>
    </citation>
    <scope>NUCLEOTIDE SEQUENCE [LARGE SCALE GENOMIC DNA]</scope>
    <source>
        <strain evidence="13">IBT-C3</strain>
    </source>
</reference>
<evidence type="ECO:0000256" key="10">
    <source>
        <dbReference type="SAM" id="SignalP"/>
    </source>
</evidence>
<dbReference type="GO" id="GO:0009279">
    <property type="term" value="C:cell outer membrane"/>
    <property type="evidence" value="ECO:0007669"/>
    <property type="project" value="UniProtKB-SubCell"/>
</dbReference>
<evidence type="ECO:0000313" key="14">
    <source>
        <dbReference type="Proteomes" id="UP000480266"/>
    </source>
</evidence>
<feature type="chain" id="PRO_5028805644" evidence="10">
    <location>
        <begin position="21"/>
        <end position="704"/>
    </location>
</feature>
<dbReference type="Pfam" id="PF07715">
    <property type="entry name" value="Plug"/>
    <property type="match status" value="1"/>
</dbReference>
<keyword evidence="2 8" id="KW-0813">Transport</keyword>
<evidence type="ECO:0000256" key="6">
    <source>
        <dbReference type="ARBA" id="ARBA00023136"/>
    </source>
</evidence>
<dbReference type="Gene3D" id="2.170.130.10">
    <property type="entry name" value="TonB-dependent receptor, plug domain"/>
    <property type="match status" value="1"/>
</dbReference>
<dbReference type="InterPro" id="IPR039426">
    <property type="entry name" value="TonB-dep_rcpt-like"/>
</dbReference>
<evidence type="ECO:0000256" key="5">
    <source>
        <dbReference type="ARBA" id="ARBA00023077"/>
    </source>
</evidence>
<evidence type="ECO:0000259" key="11">
    <source>
        <dbReference type="Pfam" id="PF00593"/>
    </source>
</evidence>
<dbReference type="Gene3D" id="2.40.170.20">
    <property type="entry name" value="TonB-dependent receptor, beta-barrel domain"/>
    <property type="match status" value="1"/>
</dbReference>
<evidence type="ECO:0000256" key="7">
    <source>
        <dbReference type="ARBA" id="ARBA00023237"/>
    </source>
</evidence>
<organism evidence="13 14">
    <name type="scientific">Candidatus Afipia apatlaquensis</name>
    <dbReference type="NCBI Taxonomy" id="2712852"/>
    <lineage>
        <taxon>Bacteria</taxon>
        <taxon>Pseudomonadati</taxon>
        <taxon>Pseudomonadota</taxon>
        <taxon>Alphaproteobacteria</taxon>
        <taxon>Hyphomicrobiales</taxon>
        <taxon>Nitrobacteraceae</taxon>
        <taxon>Afipia</taxon>
    </lineage>
</organism>
<evidence type="ECO:0000256" key="2">
    <source>
        <dbReference type="ARBA" id="ARBA00022448"/>
    </source>
</evidence>
<evidence type="ECO:0000256" key="8">
    <source>
        <dbReference type="PROSITE-ProRule" id="PRU01360"/>
    </source>
</evidence>
<protein>
    <submittedName>
        <fullName evidence="13">TonB-dependent receptor</fullName>
    </submittedName>
</protein>
<keyword evidence="13" id="KW-0675">Receptor</keyword>
<feature type="signal peptide" evidence="10">
    <location>
        <begin position="1"/>
        <end position="20"/>
    </location>
</feature>
<dbReference type="InterPro" id="IPR012910">
    <property type="entry name" value="Plug_dom"/>
</dbReference>
<dbReference type="InterPro" id="IPR037066">
    <property type="entry name" value="Plug_dom_sf"/>
</dbReference>
<dbReference type="GO" id="GO:0015344">
    <property type="term" value="F:siderophore uptake transmembrane transporter activity"/>
    <property type="evidence" value="ECO:0007669"/>
    <property type="project" value="TreeGrafter"/>
</dbReference>
<accession>A0A7C9RE49</accession>
<name>A0A7C9RE49_9BRAD</name>
<evidence type="ECO:0000256" key="4">
    <source>
        <dbReference type="ARBA" id="ARBA00022692"/>
    </source>
</evidence>
<keyword evidence="14" id="KW-1185">Reference proteome</keyword>
<dbReference type="InterPro" id="IPR000531">
    <property type="entry name" value="Beta-barrel_TonB"/>
</dbReference>
<keyword evidence="10" id="KW-0732">Signal</keyword>
<feature type="domain" description="TonB-dependent receptor-like beta-barrel" evidence="11">
    <location>
        <begin position="234"/>
        <end position="673"/>
    </location>
</feature>
<dbReference type="GO" id="GO:0044718">
    <property type="term" value="P:siderophore transmembrane transport"/>
    <property type="evidence" value="ECO:0007669"/>
    <property type="project" value="TreeGrafter"/>
</dbReference>
<gene>
    <name evidence="13" type="ORF">G4V63_04910</name>
</gene>
<keyword evidence="5 9" id="KW-0798">TonB box</keyword>
<evidence type="ECO:0000256" key="3">
    <source>
        <dbReference type="ARBA" id="ARBA00022452"/>
    </source>
</evidence>
<dbReference type="PANTHER" id="PTHR30069">
    <property type="entry name" value="TONB-DEPENDENT OUTER MEMBRANE RECEPTOR"/>
    <property type="match status" value="1"/>
</dbReference>
<evidence type="ECO:0000256" key="9">
    <source>
        <dbReference type="RuleBase" id="RU003357"/>
    </source>
</evidence>
<dbReference type="PROSITE" id="PS52016">
    <property type="entry name" value="TONB_DEPENDENT_REC_3"/>
    <property type="match status" value="1"/>
</dbReference>
<dbReference type="Proteomes" id="UP000480266">
    <property type="component" value="Unassembled WGS sequence"/>
</dbReference>
<evidence type="ECO:0000256" key="1">
    <source>
        <dbReference type="ARBA" id="ARBA00004571"/>
    </source>
</evidence>